<keyword evidence="2" id="KW-1185">Reference proteome</keyword>
<name>A0A8B6CBP5_MYTGA</name>
<dbReference type="Proteomes" id="UP000596742">
    <property type="component" value="Unassembled WGS sequence"/>
</dbReference>
<dbReference type="EMBL" id="UYJE01001492">
    <property type="protein sequence ID" value="VDI02622.1"/>
    <property type="molecule type" value="Genomic_DNA"/>
</dbReference>
<reference evidence="1" key="1">
    <citation type="submission" date="2018-11" db="EMBL/GenBank/DDBJ databases">
        <authorList>
            <person name="Alioto T."/>
            <person name="Alioto T."/>
        </authorList>
    </citation>
    <scope>NUCLEOTIDE SEQUENCE</scope>
</reference>
<dbReference type="AlphaFoldDB" id="A0A8B6CBP5"/>
<sequence>MRKDADNRLFVGHIRGIRLFKTYRSTAHKIRVLKPNLDTVLPDDSGVNSPASEIDSILNDIPLNVMSSLQESEIASLQSISTNKDDFIHLNIDTYETLDAEVQLPTASVSNETIGVDYTGGTDQAMDEGIVDESHETVESGDCPDLYAQFISATGVTYNDLLDSLLSKDRKTKVTKDNFLQYFESVGRLSAGLTKADILICLDRIKLQNQQMYFAKSWNKQKLAQYLYNCLTDQSNLSGAETNRKRGMKRKNPTKLSAMCKKIIRKFPKWLLNIIVSEYEFIPEYDNWKTDLPFTNPTKIVFGSFVEEVTWFSKPEYNNETFTHVFSYLDIHHLVTNCRTKVCKDGIPQRGISNNAWKVVARENKTNLKIPHVEDLVDKQSDAIARETFSAKVEGRMVDLGFPAEAELCKLVREFYDAEDEPGLTSAERCERRLRLREWLLQDVNFSSFPPYDSHIRGIPLVMFQGFLTNIDRRMQIVPYIKSGTYNVRALGSLEVENFFGQFQDLDPKGSGVIKAEEVPAALESACQLLQTCMRKDRKFDMVISRKTKVYPIHEMMEDCSIESSPVFMTPLQTDMITLKDHVFDNRPREKRKSRRRLVAIAKPDEAARGVAPVRQHHKCDESKILPHKRLGLDLQ</sequence>
<evidence type="ECO:0000313" key="1">
    <source>
        <dbReference type="EMBL" id="VDI02622.1"/>
    </source>
</evidence>
<dbReference type="OrthoDB" id="10345840at2759"/>
<accession>A0A8B6CBP5</accession>
<gene>
    <name evidence="1" type="ORF">MGAL_10B060489</name>
</gene>
<organism evidence="1 2">
    <name type="scientific">Mytilus galloprovincialis</name>
    <name type="common">Mediterranean mussel</name>
    <dbReference type="NCBI Taxonomy" id="29158"/>
    <lineage>
        <taxon>Eukaryota</taxon>
        <taxon>Metazoa</taxon>
        <taxon>Spiralia</taxon>
        <taxon>Lophotrochozoa</taxon>
        <taxon>Mollusca</taxon>
        <taxon>Bivalvia</taxon>
        <taxon>Autobranchia</taxon>
        <taxon>Pteriomorphia</taxon>
        <taxon>Mytilida</taxon>
        <taxon>Mytiloidea</taxon>
        <taxon>Mytilidae</taxon>
        <taxon>Mytilinae</taxon>
        <taxon>Mytilus</taxon>
    </lineage>
</organism>
<evidence type="ECO:0000313" key="2">
    <source>
        <dbReference type="Proteomes" id="UP000596742"/>
    </source>
</evidence>
<proteinExistence type="predicted"/>
<protein>
    <submittedName>
        <fullName evidence="1">Uncharacterized protein</fullName>
    </submittedName>
</protein>
<comment type="caution">
    <text evidence="1">The sequence shown here is derived from an EMBL/GenBank/DDBJ whole genome shotgun (WGS) entry which is preliminary data.</text>
</comment>